<organism evidence="1">
    <name type="scientific">Anguilla anguilla</name>
    <name type="common">European freshwater eel</name>
    <name type="synonym">Muraena anguilla</name>
    <dbReference type="NCBI Taxonomy" id="7936"/>
    <lineage>
        <taxon>Eukaryota</taxon>
        <taxon>Metazoa</taxon>
        <taxon>Chordata</taxon>
        <taxon>Craniata</taxon>
        <taxon>Vertebrata</taxon>
        <taxon>Euteleostomi</taxon>
        <taxon>Actinopterygii</taxon>
        <taxon>Neopterygii</taxon>
        <taxon>Teleostei</taxon>
        <taxon>Anguilliformes</taxon>
        <taxon>Anguillidae</taxon>
        <taxon>Anguilla</taxon>
    </lineage>
</organism>
<proteinExistence type="predicted"/>
<evidence type="ECO:0000313" key="1">
    <source>
        <dbReference type="EMBL" id="JAI08462.1"/>
    </source>
</evidence>
<reference evidence="1" key="2">
    <citation type="journal article" date="2015" name="Fish Shellfish Immunol.">
        <title>Early steps in the European eel (Anguilla anguilla)-Vibrio vulnificus interaction in the gills: Role of the RtxA13 toxin.</title>
        <authorList>
            <person name="Callol A."/>
            <person name="Pajuelo D."/>
            <person name="Ebbesson L."/>
            <person name="Teles M."/>
            <person name="MacKenzie S."/>
            <person name="Amaro C."/>
        </authorList>
    </citation>
    <scope>NUCLEOTIDE SEQUENCE</scope>
</reference>
<name>A0A0E9Y194_ANGAN</name>
<accession>A0A0E9Y194</accession>
<dbReference type="EMBL" id="GBXM01000116">
    <property type="protein sequence ID" value="JAI08462.1"/>
    <property type="molecule type" value="Transcribed_RNA"/>
</dbReference>
<dbReference type="AlphaFoldDB" id="A0A0E9Y194"/>
<protein>
    <submittedName>
        <fullName evidence="1">Uncharacterized protein</fullName>
    </submittedName>
</protein>
<sequence length="17" mass="1835">MISFWLVLSAVVIGNSV</sequence>
<reference evidence="1" key="1">
    <citation type="submission" date="2014-11" db="EMBL/GenBank/DDBJ databases">
        <authorList>
            <person name="Amaro Gonzalez C."/>
        </authorList>
    </citation>
    <scope>NUCLEOTIDE SEQUENCE</scope>
</reference>